<evidence type="ECO:0000256" key="3">
    <source>
        <dbReference type="SAM" id="SignalP"/>
    </source>
</evidence>
<dbReference type="AlphaFoldDB" id="A0A813FBL3"/>
<feature type="compositionally biased region" description="Basic and acidic residues" evidence="1">
    <location>
        <begin position="268"/>
        <end position="282"/>
    </location>
</feature>
<gene>
    <name evidence="4" type="ORF">PGLA1383_LOCUS27719</name>
</gene>
<keyword evidence="5" id="KW-1185">Reference proteome</keyword>
<name>A0A813FBL3_POLGL</name>
<feature type="region of interest" description="Disordered" evidence="1">
    <location>
        <begin position="268"/>
        <end position="288"/>
    </location>
</feature>
<reference evidence="4" key="1">
    <citation type="submission" date="2021-02" db="EMBL/GenBank/DDBJ databases">
        <authorList>
            <person name="Dougan E. K."/>
            <person name="Rhodes N."/>
            <person name="Thang M."/>
            <person name="Chan C."/>
        </authorList>
    </citation>
    <scope>NUCLEOTIDE SEQUENCE</scope>
</reference>
<keyword evidence="2" id="KW-1133">Transmembrane helix</keyword>
<dbReference type="EMBL" id="CAJNNV010024443">
    <property type="protein sequence ID" value="CAE8609893.1"/>
    <property type="molecule type" value="Genomic_DNA"/>
</dbReference>
<accession>A0A813FBL3</accession>
<evidence type="ECO:0000256" key="2">
    <source>
        <dbReference type="SAM" id="Phobius"/>
    </source>
</evidence>
<keyword evidence="2" id="KW-0812">Transmembrane</keyword>
<evidence type="ECO:0000313" key="4">
    <source>
        <dbReference type="EMBL" id="CAE8609893.1"/>
    </source>
</evidence>
<keyword evidence="3" id="KW-0732">Signal</keyword>
<feature type="transmembrane region" description="Helical" evidence="2">
    <location>
        <begin position="332"/>
        <end position="352"/>
    </location>
</feature>
<feature type="compositionally biased region" description="Low complexity" evidence="1">
    <location>
        <begin position="112"/>
        <end position="146"/>
    </location>
</feature>
<keyword evidence="2" id="KW-0472">Membrane</keyword>
<sequence>MRVAARVLLAPLVAATLAAASEVGPAATSQADVQAQQAKLADEMGKYYKSQYAPMAPAGGQVTTGSGAMGDQSAVNAQQSKMEADMGKFYAGQFAPPGVAAKVAKQQAAQAAAQAPQASADPAASSPNPEVALAAESPAPADAKPAVPRMAEDCKTMDELNVWYKARLDTLDKYVPKDYQHFAQASLKGEYDTNEKRIEEGPEPEPLDGSSGTSHKDHPTLSPLLLEAEDDDSFPALPDLAGDVDSAADSLKNKVETAREAFKKRMDGANDKAAAKADDAADRASAMADKVQRDADKIMKRLRQEQSQKANKATGDASPQLLAASAPTSYHVLHLALGLPVLASAVFAGLWLRNRRAKASQEVMSVYHFQA</sequence>
<organism evidence="4 5">
    <name type="scientific">Polarella glacialis</name>
    <name type="common">Dinoflagellate</name>
    <dbReference type="NCBI Taxonomy" id="89957"/>
    <lineage>
        <taxon>Eukaryota</taxon>
        <taxon>Sar</taxon>
        <taxon>Alveolata</taxon>
        <taxon>Dinophyceae</taxon>
        <taxon>Suessiales</taxon>
        <taxon>Suessiaceae</taxon>
        <taxon>Polarella</taxon>
    </lineage>
</organism>
<feature type="compositionally biased region" description="Basic and acidic residues" evidence="1">
    <location>
        <begin position="190"/>
        <end position="200"/>
    </location>
</feature>
<feature type="signal peptide" evidence="3">
    <location>
        <begin position="1"/>
        <end position="20"/>
    </location>
</feature>
<feature type="chain" id="PRO_5032971008" evidence="3">
    <location>
        <begin position="21"/>
        <end position="371"/>
    </location>
</feature>
<comment type="caution">
    <text evidence="4">The sequence shown here is derived from an EMBL/GenBank/DDBJ whole genome shotgun (WGS) entry which is preliminary data.</text>
</comment>
<protein>
    <submittedName>
        <fullName evidence="4">Uncharacterized protein</fullName>
    </submittedName>
</protein>
<proteinExistence type="predicted"/>
<feature type="region of interest" description="Disordered" evidence="1">
    <location>
        <begin position="112"/>
        <end position="148"/>
    </location>
</feature>
<dbReference type="Proteomes" id="UP000654075">
    <property type="component" value="Unassembled WGS sequence"/>
</dbReference>
<evidence type="ECO:0000256" key="1">
    <source>
        <dbReference type="SAM" id="MobiDB-lite"/>
    </source>
</evidence>
<feature type="region of interest" description="Disordered" evidence="1">
    <location>
        <begin position="190"/>
        <end position="220"/>
    </location>
</feature>
<evidence type="ECO:0000313" key="5">
    <source>
        <dbReference type="Proteomes" id="UP000654075"/>
    </source>
</evidence>